<feature type="region of interest" description="Disordered" evidence="5">
    <location>
        <begin position="1"/>
        <end position="20"/>
    </location>
</feature>
<evidence type="ECO:0000256" key="5">
    <source>
        <dbReference type="SAM" id="MobiDB-lite"/>
    </source>
</evidence>
<name>A0A0U5C9G9_ASPCI</name>
<dbReference type="OMA" id="HACCAPI"/>
<keyword evidence="2 6" id="KW-0812">Transmembrane</keyword>
<evidence type="ECO:0000256" key="4">
    <source>
        <dbReference type="ARBA" id="ARBA00023136"/>
    </source>
</evidence>
<dbReference type="Pfam" id="PF02656">
    <property type="entry name" value="DUF202"/>
    <property type="match status" value="1"/>
</dbReference>
<feature type="transmembrane region" description="Helical" evidence="6">
    <location>
        <begin position="118"/>
        <end position="142"/>
    </location>
</feature>
<dbReference type="EMBL" id="CDMC01000005">
    <property type="protein sequence ID" value="CEL05676.1"/>
    <property type="molecule type" value="Genomic_DNA"/>
</dbReference>
<evidence type="ECO:0000256" key="2">
    <source>
        <dbReference type="ARBA" id="ARBA00022692"/>
    </source>
</evidence>
<sequence length="186" mass="20256">MPDTATSGQEPGEAAAAAAATTGACTRQPYNPLVNLTNTRPVLVEDHLESSNHIFLTRPYLGALLFENAASDARDHCANERTFLSWLRLSMYLGIVSIALIISFHFQSRPSALERRMALPMGIIFWVLALVSLVNGLANYIITVKKYSRKAALVQSGWRTQVTFVVVGGVILGSCIVLLVTDAHRS</sequence>
<dbReference type="PANTHER" id="PTHR34187">
    <property type="entry name" value="FGR18P"/>
    <property type="match status" value="1"/>
</dbReference>
<evidence type="ECO:0000256" key="6">
    <source>
        <dbReference type="SAM" id="Phobius"/>
    </source>
</evidence>
<reference evidence="9" key="1">
    <citation type="journal article" date="2016" name="Genome Announc.">
        <title>Draft genome sequences of fungus Aspergillus calidoustus.</title>
        <authorList>
            <person name="Horn F."/>
            <person name="Linde J."/>
            <person name="Mattern D.J."/>
            <person name="Walther G."/>
            <person name="Guthke R."/>
            <person name="Scherlach K."/>
            <person name="Martin K."/>
            <person name="Brakhage A.A."/>
            <person name="Petzke L."/>
            <person name="Valiante V."/>
        </authorList>
    </citation>
    <scope>NUCLEOTIDE SEQUENCE [LARGE SCALE GENOMIC DNA]</scope>
    <source>
        <strain evidence="9">SF006504</strain>
    </source>
</reference>
<dbReference type="Proteomes" id="UP000054771">
    <property type="component" value="Unassembled WGS sequence"/>
</dbReference>
<keyword evidence="9" id="KW-1185">Reference proteome</keyword>
<dbReference type="InterPro" id="IPR003807">
    <property type="entry name" value="DUF202"/>
</dbReference>
<dbReference type="PANTHER" id="PTHR34187:SF3">
    <property type="entry name" value="DUF DOMAIN PROTEIN (AFU_ORTHOLOGUE AFUA_6G11150)"/>
    <property type="match status" value="1"/>
</dbReference>
<feature type="transmembrane region" description="Helical" evidence="6">
    <location>
        <begin position="162"/>
        <end position="181"/>
    </location>
</feature>
<proteinExistence type="predicted"/>
<protein>
    <submittedName>
        <fullName evidence="8">Putative DUF domain protein (AFU_orthologue AFUA_6G11150)</fullName>
    </submittedName>
</protein>
<accession>A0A0U5C9G9</accession>
<dbReference type="GO" id="GO:0012505">
    <property type="term" value="C:endomembrane system"/>
    <property type="evidence" value="ECO:0007669"/>
    <property type="project" value="UniProtKB-SubCell"/>
</dbReference>
<keyword evidence="3 6" id="KW-1133">Transmembrane helix</keyword>
<evidence type="ECO:0000313" key="8">
    <source>
        <dbReference type="EMBL" id="CEL05676.1"/>
    </source>
</evidence>
<organism evidence="8 9">
    <name type="scientific">Aspergillus calidoustus</name>
    <dbReference type="NCBI Taxonomy" id="454130"/>
    <lineage>
        <taxon>Eukaryota</taxon>
        <taxon>Fungi</taxon>
        <taxon>Dikarya</taxon>
        <taxon>Ascomycota</taxon>
        <taxon>Pezizomycotina</taxon>
        <taxon>Eurotiomycetes</taxon>
        <taxon>Eurotiomycetidae</taxon>
        <taxon>Eurotiales</taxon>
        <taxon>Aspergillaceae</taxon>
        <taxon>Aspergillus</taxon>
        <taxon>Aspergillus subgen. Nidulantes</taxon>
    </lineage>
</organism>
<evidence type="ECO:0000256" key="3">
    <source>
        <dbReference type="ARBA" id="ARBA00022989"/>
    </source>
</evidence>
<dbReference type="InterPro" id="IPR052053">
    <property type="entry name" value="IM_YidH-like"/>
</dbReference>
<evidence type="ECO:0000313" key="9">
    <source>
        <dbReference type="Proteomes" id="UP000054771"/>
    </source>
</evidence>
<evidence type="ECO:0000259" key="7">
    <source>
        <dbReference type="Pfam" id="PF02656"/>
    </source>
</evidence>
<feature type="transmembrane region" description="Helical" evidence="6">
    <location>
        <begin position="89"/>
        <end position="106"/>
    </location>
</feature>
<feature type="domain" description="DUF202" evidence="7">
    <location>
        <begin position="74"/>
        <end position="145"/>
    </location>
</feature>
<comment type="subcellular location">
    <subcellularLocation>
        <location evidence="1">Endomembrane system</location>
        <topology evidence="1">Multi-pass membrane protein</topology>
    </subcellularLocation>
</comment>
<dbReference type="OrthoDB" id="5525680at2759"/>
<dbReference type="AlphaFoldDB" id="A0A0U5C9G9"/>
<keyword evidence="4 6" id="KW-0472">Membrane</keyword>
<evidence type="ECO:0000256" key="1">
    <source>
        <dbReference type="ARBA" id="ARBA00004127"/>
    </source>
</evidence>
<gene>
    <name evidence="8" type="ORF">ASPCAL06793</name>
</gene>